<accession>A0A9P0A186</accession>
<feature type="compositionally biased region" description="Basic residues" evidence="1">
    <location>
        <begin position="571"/>
        <end position="580"/>
    </location>
</feature>
<feature type="compositionally biased region" description="Basic and acidic residues" evidence="1">
    <location>
        <begin position="496"/>
        <end position="510"/>
    </location>
</feature>
<reference evidence="2" key="1">
    <citation type="submission" date="2021-12" db="EMBL/GenBank/DDBJ databases">
        <authorList>
            <person name="King R."/>
        </authorList>
    </citation>
    <scope>NUCLEOTIDE SEQUENCE</scope>
</reference>
<feature type="compositionally biased region" description="Basic residues" evidence="1">
    <location>
        <begin position="702"/>
        <end position="712"/>
    </location>
</feature>
<feature type="compositionally biased region" description="Polar residues" evidence="1">
    <location>
        <begin position="603"/>
        <end position="618"/>
    </location>
</feature>
<feature type="compositionally biased region" description="Basic residues" evidence="1">
    <location>
        <begin position="747"/>
        <end position="756"/>
    </location>
</feature>
<dbReference type="GO" id="GO:0005736">
    <property type="term" value="C:RNA polymerase I complex"/>
    <property type="evidence" value="ECO:0007669"/>
    <property type="project" value="TreeGrafter"/>
</dbReference>
<feature type="region of interest" description="Disordered" evidence="1">
    <location>
        <begin position="432"/>
        <end position="455"/>
    </location>
</feature>
<feature type="compositionally biased region" description="Low complexity" evidence="1">
    <location>
        <begin position="21"/>
        <end position="35"/>
    </location>
</feature>
<feature type="compositionally biased region" description="Polar residues" evidence="1">
    <location>
        <begin position="432"/>
        <end position="445"/>
    </location>
</feature>
<dbReference type="Proteomes" id="UP001152759">
    <property type="component" value="Chromosome 1"/>
</dbReference>
<evidence type="ECO:0000256" key="1">
    <source>
        <dbReference type="SAM" id="MobiDB-lite"/>
    </source>
</evidence>
<dbReference type="GO" id="GO:0003723">
    <property type="term" value="F:RNA binding"/>
    <property type="evidence" value="ECO:0007669"/>
    <property type="project" value="TreeGrafter"/>
</dbReference>
<evidence type="ECO:0000313" key="2">
    <source>
        <dbReference type="EMBL" id="CAH0382174.1"/>
    </source>
</evidence>
<protein>
    <submittedName>
        <fullName evidence="2">Uncharacterized protein</fullName>
    </submittedName>
</protein>
<dbReference type="GO" id="GO:0006360">
    <property type="term" value="P:transcription by RNA polymerase I"/>
    <property type="evidence" value="ECO:0007669"/>
    <property type="project" value="InterPro"/>
</dbReference>
<dbReference type="EMBL" id="OU963862">
    <property type="protein sequence ID" value="CAH0382174.1"/>
    <property type="molecule type" value="Genomic_DNA"/>
</dbReference>
<name>A0A9P0A186_BEMTA</name>
<evidence type="ECO:0000313" key="3">
    <source>
        <dbReference type="Proteomes" id="UP001152759"/>
    </source>
</evidence>
<feature type="compositionally biased region" description="Polar residues" evidence="1">
    <location>
        <begin position="36"/>
        <end position="50"/>
    </location>
</feature>
<feature type="region of interest" description="Disordered" evidence="1">
    <location>
        <begin position="473"/>
        <end position="806"/>
    </location>
</feature>
<feature type="compositionally biased region" description="Basic and acidic residues" evidence="1">
    <location>
        <begin position="794"/>
        <end position="803"/>
    </location>
</feature>
<feature type="compositionally biased region" description="Basic residues" evidence="1">
    <location>
        <begin position="523"/>
        <end position="532"/>
    </location>
</feature>
<sequence length="863" mass="96123">MTTLKSKQSEKKGTSTAHYLSESGSDSESVSQASSCKANSKPLIQSPSTEQNKSKKKKAQKNSSDPDDGCIITGETILLDEATLSQPTGNQKSSRKRKRIEDVTGPPSDCEITGETILLQETSPAPKPPKSKKRKFQEAESSHKTRVSAKEPVAGPSGTNVQPSAPETRDRPHNTSVTEGDLDSSEQTYFIDPQEAALLYEDITENDEIWVIQCPKFVNPELLIGNSFNLSKKSAVKCKKNDGSNIQLDSYPVNANAESSKINLLLPSQEEEILKIKVANLQGKLILTEQVEVPEIDYEALRNSQPEEISFPSNLKVRHPLLGLDIPKGRSVSLKQKKLEAEKLNASSRMNSSAATYDLLPSQECFLSLSSANTTAPSGFTSLSEAHYDELDMQTDSQAQHAEIHSKSKKKKRKHAEISTNDIEIKTEWPTSENENLISSSQENYESPVKDYSGSSQNACVDQFAGAATVTVEGNSPISSKKKKKKHKETNIDETDTSHLELKDEPRDSIELNETQVEELHSSSKKKKKKRKEVIPDEEDSNVMGDLSFELKNEPRDPLEVQENIDESLVKSKKKKKKHRENISNAAENFDTEFKQEPVDPPDTNQDYTSDNHQAVSTSKKKKKRREHMESEMVEKDIKTEPADPLALDMDPPVHESPSSSKKKRKRHEGIMLSDSTILPVVCKSEWDSQESSIEEDDVTSHRSKKKSKKRSKTMDDGGFPIIPDENQCDRSLNDSNCDPNDESNHKIKKKKKHSRASADTNEISYNPAEFSDETAALSLGNSGKSKKKKRKSHLDESEDRLLHPSSIKVETIDLSENEAEFTFSLFGAADSNHRLSFMDTLANNYEFGISDGAKSKSKKRSL</sequence>
<dbReference type="InterPro" id="IPR013240">
    <property type="entry name" value="DNA-dir_RNA_pol1_su_RPA34"/>
</dbReference>
<feature type="compositionally biased region" description="Basic and acidic residues" evidence="1">
    <location>
        <begin position="627"/>
        <end position="642"/>
    </location>
</feature>
<dbReference type="Gene3D" id="6.20.250.70">
    <property type="match status" value="1"/>
</dbReference>
<feature type="compositionally biased region" description="Polar residues" evidence="1">
    <location>
        <begin position="83"/>
        <end position="92"/>
    </location>
</feature>
<feature type="compositionally biased region" description="Basic and acidic residues" evidence="1">
    <location>
        <begin position="549"/>
        <end position="559"/>
    </location>
</feature>
<dbReference type="AlphaFoldDB" id="A0A9P0A186"/>
<organism evidence="2 3">
    <name type="scientific">Bemisia tabaci</name>
    <name type="common">Sweetpotato whitefly</name>
    <name type="synonym">Aleurodes tabaci</name>
    <dbReference type="NCBI Taxonomy" id="7038"/>
    <lineage>
        <taxon>Eukaryota</taxon>
        <taxon>Metazoa</taxon>
        <taxon>Ecdysozoa</taxon>
        <taxon>Arthropoda</taxon>
        <taxon>Hexapoda</taxon>
        <taxon>Insecta</taxon>
        <taxon>Pterygota</taxon>
        <taxon>Neoptera</taxon>
        <taxon>Paraneoptera</taxon>
        <taxon>Hemiptera</taxon>
        <taxon>Sternorrhyncha</taxon>
        <taxon>Aleyrodoidea</taxon>
        <taxon>Aleyrodidae</taxon>
        <taxon>Aleyrodinae</taxon>
        <taxon>Bemisia</taxon>
    </lineage>
</organism>
<keyword evidence="3" id="KW-1185">Reference proteome</keyword>
<proteinExistence type="predicted"/>
<feature type="region of interest" description="Disordered" evidence="1">
    <location>
        <begin position="395"/>
        <end position="419"/>
    </location>
</feature>
<dbReference type="KEGG" id="btab:109033196"/>
<gene>
    <name evidence="2" type="ORF">BEMITA_LOCUS1750</name>
</gene>
<feature type="region of interest" description="Disordered" evidence="1">
    <location>
        <begin position="1"/>
        <end position="183"/>
    </location>
</feature>
<dbReference type="PANTHER" id="PTHR15484:SF8">
    <property type="entry name" value="DNA-DIRECTED RNA POLYMERASE I SUBUNIT RPA34"/>
    <property type="match status" value="1"/>
</dbReference>
<dbReference type="PANTHER" id="PTHR15484">
    <property type="entry name" value="DNA-DIRECTED RNA POLYMERASE I SUBUNIT RPA34"/>
    <property type="match status" value="1"/>
</dbReference>